<feature type="compositionally biased region" description="Gly residues" evidence="3">
    <location>
        <begin position="1148"/>
        <end position="1164"/>
    </location>
</feature>
<dbReference type="SUPFAM" id="SSF51735">
    <property type="entry name" value="NAD(P)-binding Rossmann-fold domains"/>
    <property type="match status" value="1"/>
</dbReference>
<dbReference type="Proteomes" id="UP000236621">
    <property type="component" value="Unassembled WGS sequence"/>
</dbReference>
<evidence type="ECO:0000313" key="5">
    <source>
        <dbReference type="EMBL" id="PNY29613.1"/>
    </source>
</evidence>
<organism evidence="5 6">
    <name type="scientific">Tolypocladium capitatum</name>
    <dbReference type="NCBI Taxonomy" id="45235"/>
    <lineage>
        <taxon>Eukaryota</taxon>
        <taxon>Fungi</taxon>
        <taxon>Dikarya</taxon>
        <taxon>Ascomycota</taxon>
        <taxon>Pezizomycotina</taxon>
        <taxon>Sordariomycetes</taxon>
        <taxon>Hypocreomycetidae</taxon>
        <taxon>Hypocreales</taxon>
        <taxon>Ophiocordycipitaceae</taxon>
        <taxon>Tolypocladium</taxon>
    </lineage>
</organism>
<evidence type="ECO:0000259" key="4">
    <source>
        <dbReference type="Pfam" id="PF02826"/>
    </source>
</evidence>
<dbReference type="EMBL" id="NRSZ01000085">
    <property type="protein sequence ID" value="PNY29613.1"/>
    <property type="molecule type" value="Genomic_DNA"/>
</dbReference>
<gene>
    <name evidence="5" type="ORF">TCAP_00481</name>
</gene>
<dbReference type="STRING" id="45235.A0A2K3QPZ3"/>
<evidence type="ECO:0000256" key="1">
    <source>
        <dbReference type="ARBA" id="ARBA00023002"/>
    </source>
</evidence>
<protein>
    <submittedName>
        <fullName evidence="5">D-isomer specific 2-hydroxyacid dehydrogenase</fullName>
    </submittedName>
</protein>
<dbReference type="PANTHER" id="PTHR43333:SF1">
    <property type="entry name" value="D-ISOMER SPECIFIC 2-HYDROXYACID DEHYDROGENASE NAD-BINDING DOMAIN-CONTAINING PROTEIN"/>
    <property type="match status" value="1"/>
</dbReference>
<evidence type="ECO:0000313" key="6">
    <source>
        <dbReference type="Proteomes" id="UP000236621"/>
    </source>
</evidence>
<dbReference type="AlphaFoldDB" id="A0A2K3QPZ3"/>
<keyword evidence="2" id="KW-0520">NAD</keyword>
<comment type="caution">
    <text evidence="5">The sequence shown here is derived from an EMBL/GenBank/DDBJ whole genome shotgun (WGS) entry which is preliminary data.</text>
</comment>
<evidence type="ECO:0000256" key="2">
    <source>
        <dbReference type="ARBA" id="ARBA00023027"/>
    </source>
</evidence>
<dbReference type="InterPro" id="IPR006140">
    <property type="entry name" value="D-isomer_DH_NAD-bd"/>
</dbReference>
<dbReference type="PANTHER" id="PTHR43333">
    <property type="entry name" value="2-HACID_DH_C DOMAIN-CONTAINING PROTEIN"/>
    <property type="match status" value="1"/>
</dbReference>
<proteinExistence type="predicted"/>
<dbReference type="InterPro" id="IPR036291">
    <property type="entry name" value="NAD(P)-bd_dom_sf"/>
</dbReference>
<feature type="region of interest" description="Disordered" evidence="3">
    <location>
        <begin position="1035"/>
        <end position="1058"/>
    </location>
</feature>
<feature type="non-terminal residue" evidence="5">
    <location>
        <position position="1179"/>
    </location>
</feature>
<name>A0A2K3QPZ3_9HYPO</name>
<keyword evidence="1" id="KW-0560">Oxidoreductase</keyword>
<dbReference type="Pfam" id="PF02826">
    <property type="entry name" value="2-Hacid_dh_C"/>
    <property type="match status" value="1"/>
</dbReference>
<feature type="region of interest" description="Disordered" evidence="3">
    <location>
        <begin position="140"/>
        <end position="159"/>
    </location>
</feature>
<evidence type="ECO:0000256" key="3">
    <source>
        <dbReference type="SAM" id="MobiDB-lite"/>
    </source>
</evidence>
<feature type="domain" description="D-isomer specific 2-hydroxyacid dehydrogenase NAD-binding" evidence="4">
    <location>
        <begin position="228"/>
        <end position="324"/>
    </location>
</feature>
<accession>A0A2K3QPZ3</accession>
<feature type="compositionally biased region" description="Basic residues" evidence="3">
    <location>
        <begin position="993"/>
        <end position="1008"/>
    </location>
</feature>
<feature type="region of interest" description="Disordered" evidence="3">
    <location>
        <begin position="956"/>
        <end position="1011"/>
    </location>
</feature>
<dbReference type="OrthoDB" id="298012at2759"/>
<feature type="compositionally biased region" description="Basic and acidic residues" evidence="3">
    <location>
        <begin position="964"/>
        <end position="992"/>
    </location>
</feature>
<keyword evidence="6" id="KW-1185">Reference proteome</keyword>
<dbReference type="GO" id="GO:0016491">
    <property type="term" value="F:oxidoreductase activity"/>
    <property type="evidence" value="ECO:0007669"/>
    <property type="project" value="UniProtKB-KW"/>
</dbReference>
<feature type="region of interest" description="Disordered" evidence="3">
    <location>
        <begin position="1146"/>
        <end position="1179"/>
    </location>
</feature>
<dbReference type="Gene3D" id="3.40.50.720">
    <property type="entry name" value="NAD(P)-binding Rossmann-like Domain"/>
    <property type="match status" value="2"/>
</dbReference>
<dbReference type="GO" id="GO:0051287">
    <property type="term" value="F:NAD binding"/>
    <property type="evidence" value="ECO:0007669"/>
    <property type="project" value="InterPro"/>
</dbReference>
<reference evidence="5 6" key="1">
    <citation type="submission" date="2017-08" db="EMBL/GenBank/DDBJ databases">
        <title>Harnessing the power of phylogenomics to disentangle the directionality and signatures of interkingdom host jumping in the parasitic fungal genus Tolypocladium.</title>
        <authorList>
            <person name="Quandt C.A."/>
            <person name="Patterson W."/>
            <person name="Spatafora J.W."/>
        </authorList>
    </citation>
    <scope>NUCLEOTIDE SEQUENCE [LARGE SCALE GENOMIC DNA]</scope>
    <source>
        <strain evidence="5 6">CBS 113982</strain>
    </source>
</reference>
<sequence length="1179" mass="126608">MLILRKPNATLKGHKLLLLTPWPVSAAQLARLRDRFPDLAVEARRPARGETLDDAEALWRDVTILVTGGALPEPEQAPRLQYVQLLSAGAEFVVDKPVFTDTDIVFCTASGVHGYRSGLSRPIWLCSTGFRRTWNTSARVDGTGSRRRQTTPSARQCKPSHAPGILGYGSIGRQTARVARGMGMVVHAYTLHPRPTPESRRDESYAPPGLGDPDGVFPRKWFSGGSTAELHEFLGSGLDLLVVATPLTPQTRGLIARAELEVLGRGAVVSNVGRGPVVRTEDLVAALRARVIGGAALDVTDPEPLPEGHPLWRAENVIVTPHVSGASTAYGKRILGILELNLERLSDGRGLTNVVSKKDGSVLAIATTPRPQDNLLRLLPLPCTLLSDHQLPQLPHLDGAVRRLQQLQHADGRDLRVPAIGRDHGVDVGAADVDEQPHDGGPARRAARVRVVVGDPAAAPGVAQVPQQREPGRRRRARREVDVGVVRAGARAARAAQQVPDQLGVREGEDGRLARAQELGRVREERRRVAAAAVVVVVVVLLAARRELLGNVAREAELGGQAQKRPRHRRRLHAHLVRAKRVPRPAVVRVLRPAPPQPGQRAVELVEERPLEARGVDGDVPRVRHGQRDVGPPLVQPAVVLNLGQGTLQAEDVGAQEAQVRVEAGRRGGHEAPAYAVGVHEPVADGAVGVRHALRGSRPRRADGVVVLVGKPGGSRVGLPRRAVDVQESGEPPPDARGGALAAVAYEGVGGLLDDGLERQAVVRLVQRKGELPDGEGVCRVVAHKARDDLARAHELEDDCRLGELRVRLVLEQQLAEEAVELRGELCQDVAQGRRVRGGAKLVHHLVDGEPHPEKDAVGPLDHVADQLPSGVGVASEEAPDASAPLQPVRGVAMHVMACEILQPQARDGVLERVLEHGPRPRREAHFDGAPVLAQAQVPEEVDEGEVMPVEFVEPVDEQANLDPRQRGVGEQPERPHELPDGPIRRQADAFPRRHVAQRLPQRRKRGRHELPVVGQQLVQERAQEPGLRTLLARSARPEEEAGRLHGQATGPGLQARRRERVVEEEAHQRRLSGAGLAGDPVYRREAVRREPAREAIPGAAALVVGRGVGVGEDPFESRAVGPDDLLFAGVHALVREAVQDEVAQEACGGGPGLVDGPGNGGTGREQTDAASPGSLSAS</sequence>